<dbReference type="InterPro" id="IPR002912">
    <property type="entry name" value="ACT_dom"/>
</dbReference>
<dbReference type="GO" id="GO:0009086">
    <property type="term" value="P:methionine biosynthetic process"/>
    <property type="evidence" value="ECO:0007669"/>
    <property type="project" value="UniProtKB-KW"/>
</dbReference>
<dbReference type="GO" id="GO:0004412">
    <property type="term" value="F:homoserine dehydrogenase activity"/>
    <property type="evidence" value="ECO:0007669"/>
    <property type="project" value="UniProtKB-EC"/>
</dbReference>
<dbReference type="Proteomes" id="UP000317214">
    <property type="component" value="Chromosome"/>
</dbReference>
<evidence type="ECO:0000313" key="13">
    <source>
        <dbReference type="EMBL" id="QDH24679.1"/>
    </source>
</evidence>
<keyword evidence="11" id="KW-0521">NADP</keyword>
<reference evidence="13 14" key="1">
    <citation type="submission" date="2018-09" db="EMBL/GenBank/DDBJ databases">
        <title>The complete genome sequence of Neokomagataea tanensis NBRC 106556(T).</title>
        <authorList>
            <person name="Chua K.-O."/>
            <person name="See-Too W.-S."/>
            <person name="Hong K.-W."/>
            <person name="Yin W.-F."/>
            <person name="Chan K.-G."/>
        </authorList>
    </citation>
    <scope>NUCLEOTIDE SEQUENCE [LARGE SCALE GENOMIC DNA]</scope>
    <source>
        <strain evidence="14">AH13 \ NBRC 106556</strain>
    </source>
</reference>
<evidence type="ECO:0000313" key="14">
    <source>
        <dbReference type="Proteomes" id="UP000317214"/>
    </source>
</evidence>
<keyword evidence="6" id="KW-0028">Amino-acid biosynthesis</keyword>
<dbReference type="UniPathway" id="UPA00051">
    <property type="reaction ID" value="UER00465"/>
</dbReference>
<dbReference type="InterPro" id="IPR001342">
    <property type="entry name" value="HDH_cat"/>
</dbReference>
<dbReference type="InterPro" id="IPR036291">
    <property type="entry name" value="NAD(P)-bd_dom_sf"/>
</dbReference>
<feature type="binding site" evidence="11">
    <location>
        <position position="191"/>
    </location>
    <ligand>
        <name>L-homoserine</name>
        <dbReference type="ChEBI" id="CHEBI:57476"/>
    </ligand>
</feature>
<comment type="similarity">
    <text evidence="3">Belongs to the homoserine dehydrogenase family.</text>
</comment>
<dbReference type="FunFam" id="3.30.360.10:FF:000005">
    <property type="entry name" value="Homoserine dehydrogenase"/>
    <property type="match status" value="1"/>
</dbReference>
<dbReference type="PIRSF" id="PIRSF000098">
    <property type="entry name" value="Homoser_dehydrog"/>
    <property type="match status" value="1"/>
</dbReference>
<evidence type="ECO:0000256" key="9">
    <source>
        <dbReference type="ARBA" id="ARBA00023167"/>
    </source>
</evidence>
<dbReference type="PANTHER" id="PTHR43331">
    <property type="entry name" value="HOMOSERINE DEHYDROGENASE"/>
    <property type="match status" value="1"/>
</dbReference>
<proteinExistence type="inferred from homology"/>
<protein>
    <recommendedName>
        <fullName evidence="5">Homoserine dehydrogenase</fullName>
        <ecNumber evidence="4">1.1.1.3</ecNumber>
    </recommendedName>
</protein>
<keyword evidence="8" id="KW-0560">Oxidoreductase</keyword>
<dbReference type="UniPathway" id="UPA00050">
    <property type="reaction ID" value="UER00063"/>
</dbReference>
<dbReference type="OrthoDB" id="9808167at2"/>
<comment type="pathway">
    <text evidence="2">Amino-acid biosynthesis; L-methionine biosynthesis via de novo pathway; L-homoserine from L-aspartate: step 3/3.</text>
</comment>
<evidence type="ECO:0000256" key="3">
    <source>
        <dbReference type="ARBA" id="ARBA00006753"/>
    </source>
</evidence>
<evidence type="ECO:0000256" key="4">
    <source>
        <dbReference type="ARBA" id="ARBA00013213"/>
    </source>
</evidence>
<feature type="domain" description="ACT" evidence="12">
    <location>
        <begin position="349"/>
        <end position="429"/>
    </location>
</feature>
<dbReference type="KEGG" id="ntn:D5366_04930"/>
<accession>A0A4Y6V3N9</accession>
<gene>
    <name evidence="13" type="ORF">D5366_04930</name>
</gene>
<dbReference type="PANTHER" id="PTHR43331:SF1">
    <property type="entry name" value="HOMOSERINE DEHYDROGENASE"/>
    <property type="match status" value="1"/>
</dbReference>
<sequence length="429" mass="44606">MKPLRIGLAGLGTVGVGVIKLLRAHAEELSARGGRPVEVVAVSARSRDRDRGISLDGLRWHDDPVSLAQDTEIDVAVELIGGSEGPARLMVEAALGRGIPVVTANKALVALHGSALARLAADNNTTLLFEAAVAGGIPAIKLVREGLAAERLDRVGGILNGTCNYILTEMRTSGRDFSDVLAEAQEKGYAEAEPSTDVDGWDAAHKLAILAGIAFNPIRFESLPVEGIRNVTAADLRFATELGYRIKLLGLARQHEGKALEAWVRPCMVPVVAPIAGVEGVFNAVTTSGPFSGPITISGRGAGEGPTASAVVADLIDLARGASLPVWGVGAVSDAVECGSLADVESAFYIRLDVADRSGTMADLTSVLRDHDVSVHFVSQHEAASGRAYVALVTHGVAESAVREAAKGLAALPAVNGEPLVLKIEDSLR</sequence>
<feature type="binding site" evidence="11">
    <location>
        <position position="106"/>
    </location>
    <ligand>
        <name>NADPH</name>
        <dbReference type="ChEBI" id="CHEBI:57783"/>
    </ligand>
</feature>
<evidence type="ECO:0000256" key="11">
    <source>
        <dbReference type="PIRSR" id="PIRSR000098-2"/>
    </source>
</evidence>
<dbReference type="Gene3D" id="3.30.360.10">
    <property type="entry name" value="Dihydrodipicolinate Reductase, domain 2"/>
    <property type="match status" value="1"/>
</dbReference>
<dbReference type="EMBL" id="CP032485">
    <property type="protein sequence ID" value="QDH24679.1"/>
    <property type="molecule type" value="Genomic_DNA"/>
</dbReference>
<evidence type="ECO:0000256" key="10">
    <source>
        <dbReference type="PIRSR" id="PIRSR000098-1"/>
    </source>
</evidence>
<evidence type="ECO:0000256" key="8">
    <source>
        <dbReference type="ARBA" id="ARBA00023002"/>
    </source>
</evidence>
<dbReference type="EC" id="1.1.1.3" evidence="4"/>
<keyword evidence="14" id="KW-1185">Reference proteome</keyword>
<comment type="pathway">
    <text evidence="1">Amino-acid biosynthesis; L-threonine biosynthesis; L-threonine from L-aspartate: step 3/5.</text>
</comment>
<evidence type="ECO:0000256" key="2">
    <source>
        <dbReference type="ARBA" id="ARBA00005062"/>
    </source>
</evidence>
<dbReference type="InterPro" id="IPR016204">
    <property type="entry name" value="HDH"/>
</dbReference>
<evidence type="ECO:0000256" key="1">
    <source>
        <dbReference type="ARBA" id="ARBA00005056"/>
    </source>
</evidence>
<dbReference type="SUPFAM" id="SSF51735">
    <property type="entry name" value="NAD(P)-binding Rossmann-fold domains"/>
    <property type="match status" value="1"/>
</dbReference>
<dbReference type="RefSeq" id="WP_141492519.1">
    <property type="nucleotide sequence ID" value="NZ_CP032485.1"/>
</dbReference>
<dbReference type="PROSITE" id="PS51671">
    <property type="entry name" value="ACT"/>
    <property type="match status" value="1"/>
</dbReference>
<organism evidence="13 14">
    <name type="scientific">Neokomagataea tanensis</name>
    <dbReference type="NCBI Taxonomy" id="661191"/>
    <lineage>
        <taxon>Bacteria</taxon>
        <taxon>Pseudomonadati</taxon>
        <taxon>Pseudomonadota</taxon>
        <taxon>Alphaproteobacteria</taxon>
        <taxon>Acetobacterales</taxon>
        <taxon>Acetobacteraceae</taxon>
        <taxon>Neokomagataea</taxon>
    </lineage>
</organism>
<evidence type="ECO:0000256" key="6">
    <source>
        <dbReference type="ARBA" id="ARBA00022605"/>
    </source>
</evidence>
<dbReference type="GO" id="GO:0009088">
    <property type="term" value="P:threonine biosynthetic process"/>
    <property type="evidence" value="ECO:0007669"/>
    <property type="project" value="UniProtKB-UniPathway"/>
</dbReference>
<dbReference type="Pfam" id="PF00742">
    <property type="entry name" value="Homoserine_dh"/>
    <property type="match status" value="1"/>
</dbReference>
<dbReference type="SUPFAM" id="SSF55347">
    <property type="entry name" value="Glyceraldehyde-3-phosphate dehydrogenase-like, C-terminal domain"/>
    <property type="match status" value="1"/>
</dbReference>
<name>A0A4Y6V3N9_9PROT</name>
<keyword evidence="7" id="KW-0791">Threonine biosynthesis</keyword>
<dbReference type="InterPro" id="IPR005106">
    <property type="entry name" value="Asp/hSer_DH_NAD-bd"/>
</dbReference>
<dbReference type="NCBIfam" id="NF004976">
    <property type="entry name" value="PRK06349.1"/>
    <property type="match status" value="1"/>
</dbReference>
<dbReference type="Pfam" id="PF01842">
    <property type="entry name" value="ACT"/>
    <property type="match status" value="1"/>
</dbReference>
<dbReference type="InterPro" id="IPR045865">
    <property type="entry name" value="ACT-like_dom_sf"/>
</dbReference>
<dbReference type="Gene3D" id="3.40.50.720">
    <property type="entry name" value="NAD(P)-binding Rossmann-like Domain"/>
    <property type="match status" value="1"/>
</dbReference>
<feature type="active site" description="Proton donor" evidence="10">
    <location>
        <position position="206"/>
    </location>
</feature>
<dbReference type="CDD" id="cd04881">
    <property type="entry name" value="ACT_HSDH-Hom"/>
    <property type="match status" value="1"/>
</dbReference>
<dbReference type="GO" id="GO:0050661">
    <property type="term" value="F:NADP binding"/>
    <property type="evidence" value="ECO:0007669"/>
    <property type="project" value="InterPro"/>
</dbReference>
<evidence type="ECO:0000256" key="7">
    <source>
        <dbReference type="ARBA" id="ARBA00022697"/>
    </source>
</evidence>
<dbReference type="AlphaFoldDB" id="A0A4Y6V3N9"/>
<dbReference type="Gene3D" id="3.30.70.260">
    <property type="match status" value="1"/>
</dbReference>
<dbReference type="SUPFAM" id="SSF55021">
    <property type="entry name" value="ACT-like"/>
    <property type="match status" value="1"/>
</dbReference>
<dbReference type="Pfam" id="PF03447">
    <property type="entry name" value="NAD_binding_3"/>
    <property type="match status" value="1"/>
</dbReference>
<evidence type="ECO:0000256" key="5">
    <source>
        <dbReference type="ARBA" id="ARBA00013376"/>
    </source>
</evidence>
<evidence type="ECO:0000259" key="12">
    <source>
        <dbReference type="PROSITE" id="PS51671"/>
    </source>
</evidence>
<keyword evidence="9" id="KW-0486">Methionine biosynthesis</keyword>